<proteinExistence type="predicted"/>
<evidence type="ECO:0000313" key="1">
    <source>
        <dbReference type="EMBL" id="CAI8796299.1"/>
    </source>
</evidence>
<dbReference type="EMBL" id="OX458332">
    <property type="protein sequence ID" value="CAI8796299.1"/>
    <property type="molecule type" value="Genomic_DNA"/>
</dbReference>
<organism evidence="1 2">
    <name type="scientific">Methylococcus capsulatus</name>
    <dbReference type="NCBI Taxonomy" id="414"/>
    <lineage>
        <taxon>Bacteria</taxon>
        <taxon>Pseudomonadati</taxon>
        <taxon>Pseudomonadota</taxon>
        <taxon>Gammaproteobacteria</taxon>
        <taxon>Methylococcales</taxon>
        <taxon>Methylococcaceae</taxon>
        <taxon>Methylococcus</taxon>
    </lineage>
</organism>
<gene>
    <name evidence="1" type="ORF">MCNOR_1481</name>
</gene>
<reference evidence="1" key="1">
    <citation type="submission" date="2023-03" db="EMBL/GenBank/DDBJ databases">
        <authorList>
            <person name="Pearce D."/>
        </authorList>
    </citation>
    <scope>NUCLEOTIDE SEQUENCE</scope>
    <source>
        <strain evidence="1">Mc</strain>
    </source>
</reference>
<name>A0AA35UHK7_METCP</name>
<accession>A0AA35UHK7</accession>
<evidence type="ECO:0000313" key="2">
    <source>
        <dbReference type="Proteomes" id="UP001158598"/>
    </source>
</evidence>
<dbReference type="AntiFam" id="ANF00010">
    <property type="entry name" value="tRNA translation"/>
</dbReference>
<sequence length="79" mass="8258">MRRYLITFIDPASASAALLSNPSSNIIPSVKGGGGIRCLTQGAVPCFNWQLFGQVAQLVEQGTENPRVGGSIPSLATNI</sequence>
<dbReference type="AlphaFoldDB" id="A0AA35UHK7"/>
<protein>
    <submittedName>
        <fullName evidence="1">Uncharacterized protein</fullName>
    </submittedName>
</protein>
<dbReference type="Proteomes" id="UP001158598">
    <property type="component" value="Chromosome"/>
</dbReference>